<reference evidence="1" key="1">
    <citation type="submission" date="2022-04" db="EMBL/GenBank/DDBJ databases">
        <title>Genome of the entomopathogenic fungus Entomophthora muscae.</title>
        <authorList>
            <person name="Elya C."/>
            <person name="Lovett B.R."/>
            <person name="Lee E."/>
            <person name="Macias A.M."/>
            <person name="Hajek A.E."/>
            <person name="De Bivort B.L."/>
            <person name="Kasson M.T."/>
            <person name="De Fine Licht H.H."/>
            <person name="Stajich J.E."/>
        </authorList>
    </citation>
    <scope>NUCLEOTIDE SEQUENCE</scope>
    <source>
        <strain evidence="1">Berkeley</strain>
    </source>
</reference>
<dbReference type="Proteomes" id="UP001165960">
    <property type="component" value="Unassembled WGS sequence"/>
</dbReference>
<name>A0ACC2SAR1_9FUNG</name>
<evidence type="ECO:0000313" key="1">
    <source>
        <dbReference type="EMBL" id="KAJ9059491.1"/>
    </source>
</evidence>
<accession>A0ACC2SAR1</accession>
<gene>
    <name evidence="1" type="ORF">DSO57_1001566</name>
</gene>
<comment type="caution">
    <text evidence="1">The sequence shown here is derived from an EMBL/GenBank/DDBJ whole genome shotgun (WGS) entry which is preliminary data.</text>
</comment>
<sequence length="610" mass="67853">MTPEQKNTLSSNAEDFDLIEPIGFGSSATVYLSLYKPTNLKVAIKVIDMDMFERDQIDELRRETQVMSLCKHPNLLQVFCSYVLDSKLHIVMPYLAAGSCLEILKYSHSEGIEEIYIASILKQALLGLEYLHKNGHIHRDIKAGNLLVDDQGTVLLADFGVSSTLNDPGERKNVRKTFVGTPCWMAPEVMEQAGYNYKADIWSFGITALELATGHAPLAKFPPIKVLMMTLSKEPPTLDRDQAKHKYSKSFKDMIDSCLSKDPSKRPSAEKLLQHIFFKQCKKIVGITPLIKDLPPIEKRINKTKPPQQIKLPVLAESWNFTPSNEHSEKSSYFDSPSHNTATPERVRFQEELPLNSDAPVLPDFANLNLDPLKPSDEKPKKSRFVIDTNVSKSEGPSSPTGSSEIRKGRFSVSENSECSIGSPVILPQIEEVIVQLPLSREPSKSSRFSVSSEPRAASPIDNSAPNILGSFSKRGRFQVSSENKDSSLASDSDDLQPESDYSEILTMYGSQLDALAQQNAAQYHIIQELRAALSSGKVSKDQESISKPLTEHSIAIGKAEDVLADIQMPFKSLIKQVLSENNKLRQTNELLKAQITALKDPDVNNIRND</sequence>
<organism evidence="1 2">
    <name type="scientific">Entomophthora muscae</name>
    <dbReference type="NCBI Taxonomy" id="34485"/>
    <lineage>
        <taxon>Eukaryota</taxon>
        <taxon>Fungi</taxon>
        <taxon>Fungi incertae sedis</taxon>
        <taxon>Zoopagomycota</taxon>
        <taxon>Entomophthoromycotina</taxon>
        <taxon>Entomophthoromycetes</taxon>
        <taxon>Entomophthorales</taxon>
        <taxon>Entomophthoraceae</taxon>
        <taxon>Entomophthora</taxon>
    </lineage>
</organism>
<protein>
    <submittedName>
        <fullName evidence="1">Uncharacterized protein</fullName>
    </submittedName>
</protein>
<keyword evidence="2" id="KW-1185">Reference proteome</keyword>
<proteinExistence type="predicted"/>
<dbReference type="EMBL" id="QTSX02005683">
    <property type="protein sequence ID" value="KAJ9059491.1"/>
    <property type="molecule type" value="Genomic_DNA"/>
</dbReference>
<evidence type="ECO:0000313" key="2">
    <source>
        <dbReference type="Proteomes" id="UP001165960"/>
    </source>
</evidence>